<dbReference type="PANTHER" id="PTHR42711">
    <property type="entry name" value="ABC TRANSPORTER ATP-BINDING PROTEIN"/>
    <property type="match status" value="1"/>
</dbReference>
<dbReference type="InterPro" id="IPR027417">
    <property type="entry name" value="P-loop_NTPase"/>
</dbReference>
<organism evidence="6 7">
    <name type="scientific">candidate division WOR-1 bacterium DG_54_3</name>
    <dbReference type="NCBI Taxonomy" id="1703775"/>
    <lineage>
        <taxon>Bacteria</taxon>
        <taxon>Bacillati</taxon>
        <taxon>Saganbacteria</taxon>
    </lineage>
</organism>
<evidence type="ECO:0000256" key="3">
    <source>
        <dbReference type="ARBA" id="ARBA00022741"/>
    </source>
</evidence>
<evidence type="ECO:0000256" key="4">
    <source>
        <dbReference type="ARBA" id="ARBA00022840"/>
    </source>
</evidence>
<evidence type="ECO:0000313" key="7">
    <source>
        <dbReference type="Proteomes" id="UP000051861"/>
    </source>
</evidence>
<dbReference type="Proteomes" id="UP000051861">
    <property type="component" value="Unassembled WGS sequence"/>
</dbReference>
<gene>
    <name evidence="6" type="ORF">AMJ44_15370</name>
</gene>
<keyword evidence="3" id="KW-0547">Nucleotide-binding</keyword>
<dbReference type="Pfam" id="PF13732">
    <property type="entry name" value="DrrA1-3_C"/>
    <property type="match status" value="1"/>
</dbReference>
<keyword evidence="2" id="KW-0813">Transport</keyword>
<evidence type="ECO:0000259" key="5">
    <source>
        <dbReference type="PROSITE" id="PS50893"/>
    </source>
</evidence>
<sequence>MKKAKSKKKNKNNQSTVVALENANIKIHQGELFGLLGPNGAGKTTLIKILATLLLPNSGTALVDGIDVVKYPEKVRRKINMVSGGEQCGYGILTVKETLWMFSQFYGLPSRVVHRRIDELLKILKMEEFARTKIGKLSTGLRQKLNFMRGFVCDPKIMFLDEPTLGLDVQIARDVRAYIRTWMKENSERTILLTTHYMAEADELCDRVAIIDRGKVLVCDTPQSLKKSLAGEAVFRIEIPLSVNGMEKFGQVPGVKQFAYEHKSHLGRTELKFILEEEAAISNVTESLSGNGSKIITLSKMEPSLEDVFVALVGRGLKDEN</sequence>
<comment type="similarity">
    <text evidence="1">Belongs to the ABC transporter superfamily.</text>
</comment>
<dbReference type="PROSITE" id="PS50893">
    <property type="entry name" value="ABC_TRANSPORTER_2"/>
    <property type="match status" value="1"/>
</dbReference>
<reference evidence="6 7" key="1">
    <citation type="journal article" date="2015" name="Microbiome">
        <title>Genomic resolution of linkages in carbon, nitrogen, and sulfur cycling among widespread estuary sediment bacteria.</title>
        <authorList>
            <person name="Baker B.J."/>
            <person name="Lazar C.S."/>
            <person name="Teske A.P."/>
            <person name="Dick G.J."/>
        </authorList>
    </citation>
    <scope>NUCLEOTIDE SEQUENCE [LARGE SCALE GENOMIC DNA]</scope>
    <source>
        <strain evidence="6">DG_54_3</strain>
    </source>
</reference>
<dbReference type="EMBL" id="LIZX01000262">
    <property type="protein sequence ID" value="KPJ62638.1"/>
    <property type="molecule type" value="Genomic_DNA"/>
</dbReference>
<dbReference type="InterPro" id="IPR003593">
    <property type="entry name" value="AAA+_ATPase"/>
</dbReference>
<evidence type="ECO:0000256" key="2">
    <source>
        <dbReference type="ARBA" id="ARBA00022448"/>
    </source>
</evidence>
<keyword evidence="4" id="KW-0067">ATP-binding</keyword>
<evidence type="ECO:0000256" key="1">
    <source>
        <dbReference type="ARBA" id="ARBA00005417"/>
    </source>
</evidence>
<evidence type="ECO:0000313" key="6">
    <source>
        <dbReference type="EMBL" id="KPJ62638.1"/>
    </source>
</evidence>
<dbReference type="InterPro" id="IPR025302">
    <property type="entry name" value="DrrA1/2-like_C"/>
</dbReference>
<dbReference type="InterPro" id="IPR003439">
    <property type="entry name" value="ABC_transporter-like_ATP-bd"/>
</dbReference>
<dbReference type="PANTHER" id="PTHR42711:SF5">
    <property type="entry name" value="ABC TRANSPORTER ATP-BINDING PROTEIN NATA"/>
    <property type="match status" value="1"/>
</dbReference>
<comment type="caution">
    <text evidence="6">The sequence shown here is derived from an EMBL/GenBank/DDBJ whole genome shotgun (WGS) entry which is preliminary data.</text>
</comment>
<dbReference type="SUPFAM" id="SSF52540">
    <property type="entry name" value="P-loop containing nucleoside triphosphate hydrolases"/>
    <property type="match status" value="1"/>
</dbReference>
<dbReference type="InterPro" id="IPR050763">
    <property type="entry name" value="ABC_transporter_ATP-binding"/>
</dbReference>
<dbReference type="GO" id="GO:0016887">
    <property type="term" value="F:ATP hydrolysis activity"/>
    <property type="evidence" value="ECO:0007669"/>
    <property type="project" value="InterPro"/>
</dbReference>
<dbReference type="SMART" id="SM00382">
    <property type="entry name" value="AAA"/>
    <property type="match status" value="1"/>
</dbReference>
<dbReference type="AlphaFoldDB" id="A0A0S7XJI6"/>
<accession>A0A0S7XJI6</accession>
<name>A0A0S7XJI6_UNCSA</name>
<feature type="domain" description="ABC transporter" evidence="5">
    <location>
        <begin position="4"/>
        <end position="238"/>
    </location>
</feature>
<protein>
    <submittedName>
        <fullName evidence="6">ABC transporter</fullName>
    </submittedName>
</protein>
<proteinExistence type="inferred from homology"/>
<dbReference type="Gene3D" id="3.40.50.300">
    <property type="entry name" value="P-loop containing nucleotide triphosphate hydrolases"/>
    <property type="match status" value="1"/>
</dbReference>
<dbReference type="Pfam" id="PF00005">
    <property type="entry name" value="ABC_tran"/>
    <property type="match status" value="1"/>
</dbReference>
<dbReference type="GO" id="GO:0005524">
    <property type="term" value="F:ATP binding"/>
    <property type="evidence" value="ECO:0007669"/>
    <property type="project" value="UniProtKB-KW"/>
</dbReference>